<reference evidence="7 8" key="1">
    <citation type="journal article" date="2016" name="Fungal Biol.">
        <title>The genome of Xylona heveae provides a window into fungal endophytism.</title>
        <authorList>
            <person name="Gazis R."/>
            <person name="Kuo A."/>
            <person name="Riley R."/>
            <person name="LaButti K."/>
            <person name="Lipzen A."/>
            <person name="Lin J."/>
            <person name="Amirebrahimi M."/>
            <person name="Hesse C.N."/>
            <person name="Spatafora J.W."/>
            <person name="Henrissat B."/>
            <person name="Hainaut M."/>
            <person name="Grigoriev I.V."/>
            <person name="Hibbett D.S."/>
        </authorList>
    </citation>
    <scope>NUCLEOTIDE SEQUENCE [LARGE SCALE GENOMIC DNA]</scope>
    <source>
        <strain evidence="7 8">TC161</strain>
    </source>
</reference>
<dbReference type="FunFam" id="1.20.1720.10:FF:000018">
    <property type="entry name" value="Putative MFS multidrug transporter"/>
    <property type="match status" value="1"/>
</dbReference>
<feature type="domain" description="Major facilitator superfamily (MFS) profile" evidence="6">
    <location>
        <begin position="50"/>
        <end position="539"/>
    </location>
</feature>
<organism evidence="7 8">
    <name type="scientific">Xylona heveae (strain CBS 132557 / TC161)</name>
    <dbReference type="NCBI Taxonomy" id="1328760"/>
    <lineage>
        <taxon>Eukaryota</taxon>
        <taxon>Fungi</taxon>
        <taxon>Dikarya</taxon>
        <taxon>Ascomycota</taxon>
        <taxon>Pezizomycotina</taxon>
        <taxon>Xylonomycetes</taxon>
        <taxon>Xylonales</taxon>
        <taxon>Xylonaceae</taxon>
        <taxon>Xylona</taxon>
    </lineage>
</organism>
<dbReference type="InParanoid" id="A0A165IT19"/>
<feature type="transmembrane region" description="Helical" evidence="5">
    <location>
        <begin position="174"/>
        <end position="192"/>
    </location>
</feature>
<evidence type="ECO:0000256" key="2">
    <source>
        <dbReference type="ARBA" id="ARBA00022692"/>
    </source>
</evidence>
<dbReference type="PANTHER" id="PTHR23501:SF59">
    <property type="entry name" value="MAJOR FACILITATOR SUPERFAMILY (MFS) PROFILE DOMAIN-CONTAINING PROTEIN-RELATED"/>
    <property type="match status" value="1"/>
</dbReference>
<dbReference type="PANTHER" id="PTHR23501">
    <property type="entry name" value="MAJOR FACILITATOR SUPERFAMILY"/>
    <property type="match status" value="1"/>
</dbReference>
<evidence type="ECO:0000256" key="4">
    <source>
        <dbReference type="ARBA" id="ARBA00023136"/>
    </source>
</evidence>
<keyword evidence="8" id="KW-1185">Reference proteome</keyword>
<dbReference type="Proteomes" id="UP000076632">
    <property type="component" value="Unassembled WGS sequence"/>
</dbReference>
<dbReference type="AlphaFoldDB" id="A0A165IT19"/>
<feature type="transmembrane region" description="Helical" evidence="5">
    <location>
        <begin position="145"/>
        <end position="162"/>
    </location>
</feature>
<dbReference type="InterPro" id="IPR036259">
    <property type="entry name" value="MFS_trans_sf"/>
</dbReference>
<name>A0A165IT19_XYLHT</name>
<evidence type="ECO:0000256" key="5">
    <source>
        <dbReference type="SAM" id="Phobius"/>
    </source>
</evidence>
<keyword evidence="4 5" id="KW-0472">Membrane</keyword>
<dbReference type="GO" id="GO:0022857">
    <property type="term" value="F:transmembrane transporter activity"/>
    <property type="evidence" value="ECO:0007669"/>
    <property type="project" value="InterPro"/>
</dbReference>
<evidence type="ECO:0000313" key="7">
    <source>
        <dbReference type="EMBL" id="KZF25345.1"/>
    </source>
</evidence>
<dbReference type="STRING" id="1328760.A0A165IT19"/>
<dbReference type="RefSeq" id="XP_018190900.1">
    <property type="nucleotide sequence ID" value="XM_018331855.1"/>
</dbReference>
<dbReference type="OrthoDB" id="2351791at2759"/>
<keyword evidence="2 5" id="KW-0812">Transmembrane</keyword>
<dbReference type="SUPFAM" id="SSF103473">
    <property type="entry name" value="MFS general substrate transporter"/>
    <property type="match status" value="1"/>
</dbReference>
<feature type="transmembrane region" description="Helical" evidence="5">
    <location>
        <begin position="515"/>
        <end position="533"/>
    </location>
</feature>
<dbReference type="Gene3D" id="1.20.1720.10">
    <property type="entry name" value="Multidrug resistance protein D"/>
    <property type="match status" value="1"/>
</dbReference>
<feature type="transmembrane region" description="Helical" evidence="5">
    <location>
        <begin position="116"/>
        <end position="133"/>
    </location>
</feature>
<evidence type="ECO:0000259" key="6">
    <source>
        <dbReference type="PROSITE" id="PS50850"/>
    </source>
</evidence>
<feature type="transmembrane region" description="Helical" evidence="5">
    <location>
        <begin position="204"/>
        <end position="228"/>
    </location>
</feature>
<gene>
    <name evidence="7" type="ORF">L228DRAFT_244160</name>
</gene>
<feature type="transmembrane region" description="Helical" evidence="5">
    <location>
        <begin position="376"/>
        <end position="397"/>
    </location>
</feature>
<proteinExistence type="predicted"/>
<evidence type="ECO:0000256" key="3">
    <source>
        <dbReference type="ARBA" id="ARBA00022989"/>
    </source>
</evidence>
<accession>A0A165IT19</accession>
<comment type="subcellular location">
    <subcellularLocation>
        <location evidence="1">Membrane</location>
        <topology evidence="1">Multi-pass membrane protein</topology>
    </subcellularLocation>
</comment>
<dbReference type="GO" id="GO:0005886">
    <property type="term" value="C:plasma membrane"/>
    <property type="evidence" value="ECO:0007669"/>
    <property type="project" value="TreeGrafter"/>
</dbReference>
<dbReference type="PROSITE" id="PS50850">
    <property type="entry name" value="MFS"/>
    <property type="match status" value="1"/>
</dbReference>
<dbReference type="FunCoup" id="A0A165IT19">
    <property type="interactions" value="60"/>
</dbReference>
<feature type="transmembrane region" description="Helical" evidence="5">
    <location>
        <begin position="403"/>
        <end position="423"/>
    </location>
</feature>
<dbReference type="FunFam" id="1.20.1250.20:FF:000786">
    <property type="entry name" value="MFS multidrug transporter, putative"/>
    <property type="match status" value="1"/>
</dbReference>
<feature type="transmembrane region" description="Helical" evidence="5">
    <location>
        <begin position="240"/>
        <end position="261"/>
    </location>
</feature>
<keyword evidence="3 5" id="KW-1133">Transmembrane helix</keyword>
<evidence type="ECO:0000256" key="1">
    <source>
        <dbReference type="ARBA" id="ARBA00004141"/>
    </source>
</evidence>
<feature type="transmembrane region" description="Helical" evidence="5">
    <location>
        <begin position="311"/>
        <end position="332"/>
    </location>
</feature>
<protein>
    <submittedName>
        <fullName evidence="7">Putative MFS multidrug transporter</fullName>
    </submittedName>
</protein>
<feature type="transmembrane region" description="Helical" evidence="5">
    <location>
        <begin position="86"/>
        <end position="104"/>
    </location>
</feature>
<dbReference type="Pfam" id="PF07690">
    <property type="entry name" value="MFS_1"/>
    <property type="match status" value="1"/>
</dbReference>
<dbReference type="InterPro" id="IPR020846">
    <property type="entry name" value="MFS_dom"/>
</dbReference>
<dbReference type="PRINTS" id="PR01036">
    <property type="entry name" value="TCRTETB"/>
</dbReference>
<dbReference type="InterPro" id="IPR011701">
    <property type="entry name" value="MFS"/>
</dbReference>
<feature type="transmembrane region" description="Helical" evidence="5">
    <location>
        <begin position="49"/>
        <end position="74"/>
    </location>
</feature>
<dbReference type="GeneID" id="28896992"/>
<evidence type="ECO:0000313" key="8">
    <source>
        <dbReference type="Proteomes" id="UP000076632"/>
    </source>
</evidence>
<feature type="transmembrane region" description="Helical" evidence="5">
    <location>
        <begin position="344"/>
        <end position="364"/>
    </location>
</feature>
<dbReference type="EMBL" id="KV407455">
    <property type="protein sequence ID" value="KZF25345.1"/>
    <property type="molecule type" value="Genomic_DNA"/>
</dbReference>
<feature type="transmembrane region" description="Helical" evidence="5">
    <location>
        <begin position="273"/>
        <end position="290"/>
    </location>
</feature>
<sequence length="568" mass="61135">MADRTTKGNNIVIPENAPDIRTEALSPCVSTRSAQGLDSNFSLGTRGMLIFVILAVLTLMAALDGTSISVALPIISKDLNGTAIEAFWSGTSFLLSSAVFQPSFASFSNIFGRRPIILVAIALFLAGAIISGVCDDFTLLLVGRSIQGVGGGGIIALTEVVVTDIVPLRHRGQYFGVFSGMWAVGSVTGPILGGAFSQNVTWRWIFYINFPFIGVGVVLILAFMKLNLAPSSLTEKLRRVDYIGTILFVAGMASFLIPLTWGGVSYPWSSWHTLVPLVIGFVGTCFFGYYEYRFAEDPVIPPSIFKNRTATVSFIGSTLQGLVLWCTLYYLPLYYEAVKGYSPILSGVALFPETFTVAPSAMAVGIISSKTGSYRWAIWVGWTLATVGCGILCLIKVTTSVPGWIFLNLVTGIGLGFLFPSLGFAVQASATNENLAVAVAMFSFFRALGQALGVAIGGAVFQNRMYQNLLKDPEFTSLAGEYSADSSGLVQIIKRMPIGMQKLHLQEAYTDSLRIVWAVCCGVSAVGLLLSLFTKAYDLNQALVATQGLQSEKTPVLDDEHNQRDMVD</sequence>
<dbReference type="OMA" id="PFIWAGW"/>
<feature type="transmembrane region" description="Helical" evidence="5">
    <location>
        <begin position="435"/>
        <end position="461"/>
    </location>
</feature>
<dbReference type="Gene3D" id="1.20.1250.20">
    <property type="entry name" value="MFS general substrate transporter like domains"/>
    <property type="match status" value="1"/>
</dbReference>